<comment type="caution">
    <text evidence="3">The sequence shown here is derived from an EMBL/GenBank/DDBJ whole genome shotgun (WGS) entry which is preliminary data.</text>
</comment>
<feature type="compositionally biased region" description="Polar residues" evidence="1">
    <location>
        <begin position="58"/>
        <end position="70"/>
    </location>
</feature>
<evidence type="ECO:0000313" key="3">
    <source>
        <dbReference type="EMBL" id="KAL3774628.1"/>
    </source>
</evidence>
<dbReference type="EMBL" id="JALLPJ020001184">
    <property type="protein sequence ID" value="KAL3774628.1"/>
    <property type="molecule type" value="Genomic_DNA"/>
</dbReference>
<keyword evidence="4" id="KW-1185">Reference proteome</keyword>
<feature type="compositionally biased region" description="Basic and acidic residues" evidence="1">
    <location>
        <begin position="27"/>
        <end position="37"/>
    </location>
</feature>
<evidence type="ECO:0000256" key="2">
    <source>
        <dbReference type="SAM" id="SignalP"/>
    </source>
</evidence>
<evidence type="ECO:0000313" key="4">
    <source>
        <dbReference type="Proteomes" id="UP001530400"/>
    </source>
</evidence>
<feature type="signal peptide" evidence="2">
    <location>
        <begin position="1"/>
        <end position="22"/>
    </location>
</feature>
<gene>
    <name evidence="3" type="ORF">ACHAWO_001999</name>
</gene>
<organism evidence="3 4">
    <name type="scientific">Cyclotella atomus</name>
    <dbReference type="NCBI Taxonomy" id="382360"/>
    <lineage>
        <taxon>Eukaryota</taxon>
        <taxon>Sar</taxon>
        <taxon>Stramenopiles</taxon>
        <taxon>Ochrophyta</taxon>
        <taxon>Bacillariophyta</taxon>
        <taxon>Coscinodiscophyceae</taxon>
        <taxon>Thalassiosirophycidae</taxon>
        <taxon>Stephanodiscales</taxon>
        <taxon>Stephanodiscaceae</taxon>
        <taxon>Cyclotella</taxon>
    </lineage>
</organism>
<name>A0ABD3NFF4_9STRA</name>
<reference evidence="3 4" key="1">
    <citation type="submission" date="2024-10" db="EMBL/GenBank/DDBJ databases">
        <title>Updated reference genomes for cyclostephanoid diatoms.</title>
        <authorList>
            <person name="Roberts W.R."/>
            <person name="Alverson A.J."/>
        </authorList>
    </citation>
    <scope>NUCLEOTIDE SEQUENCE [LARGE SCALE GENOMIC DNA]</scope>
    <source>
        <strain evidence="3 4">AJA010-31</strain>
    </source>
</reference>
<feature type="chain" id="PRO_5044800703" evidence="2">
    <location>
        <begin position="23"/>
        <end position="90"/>
    </location>
</feature>
<sequence length="90" mass="9080">MKLGSLIAIGLVLALCIEGNDAAKAGKDFKGAKDAKSKGGKGAKGGKSTKATEIHTDMPTTYSPTVSAKPSVTLVPTKAPTTKAPTKKPV</sequence>
<protein>
    <submittedName>
        <fullName evidence="3">Uncharacterized protein</fullName>
    </submittedName>
</protein>
<feature type="region of interest" description="Disordered" evidence="1">
    <location>
        <begin position="27"/>
        <end position="90"/>
    </location>
</feature>
<accession>A0ABD3NFF4</accession>
<dbReference type="AlphaFoldDB" id="A0ABD3NFF4"/>
<proteinExistence type="predicted"/>
<evidence type="ECO:0000256" key="1">
    <source>
        <dbReference type="SAM" id="MobiDB-lite"/>
    </source>
</evidence>
<keyword evidence="2" id="KW-0732">Signal</keyword>
<dbReference type="Proteomes" id="UP001530400">
    <property type="component" value="Unassembled WGS sequence"/>
</dbReference>